<dbReference type="AlphaFoldDB" id="A0A0S4TM71"/>
<organism evidence="2">
    <name type="scientific">Ralstonia solanacearum</name>
    <name type="common">Pseudomonas solanacearum</name>
    <dbReference type="NCBI Taxonomy" id="305"/>
    <lineage>
        <taxon>Bacteria</taxon>
        <taxon>Pseudomonadati</taxon>
        <taxon>Pseudomonadota</taxon>
        <taxon>Betaproteobacteria</taxon>
        <taxon>Burkholderiales</taxon>
        <taxon>Burkholderiaceae</taxon>
        <taxon>Ralstonia</taxon>
        <taxon>Ralstonia solanacearum species complex</taxon>
    </lineage>
</organism>
<evidence type="ECO:0000313" key="2">
    <source>
        <dbReference type="EMBL" id="CUV11186.1"/>
    </source>
</evidence>
<proteinExistence type="predicted"/>
<evidence type="ECO:0000256" key="1">
    <source>
        <dbReference type="SAM" id="MobiDB-lite"/>
    </source>
</evidence>
<reference evidence="2" key="1">
    <citation type="submission" date="2015-10" db="EMBL/GenBank/DDBJ databases">
        <authorList>
            <person name="Gilbert D.G."/>
        </authorList>
    </citation>
    <scope>NUCLEOTIDE SEQUENCE</scope>
    <source>
        <strain evidence="2">Phyl III-seqv23</strain>
    </source>
</reference>
<dbReference type="EMBL" id="LN899819">
    <property type="protein sequence ID" value="CUV11186.1"/>
    <property type="molecule type" value="Genomic_DNA"/>
</dbReference>
<sequence length="68" mass="7283">MQRVPDTVLTTVETVRAEALSGGAALGCGGIGECRRRSSRVRPACDRMPGPPWRQPGTALRPGLRRPT</sequence>
<gene>
    <name evidence="2" type="ORF">RUN39_v1_70054</name>
</gene>
<feature type="region of interest" description="Disordered" evidence="1">
    <location>
        <begin position="41"/>
        <end position="68"/>
    </location>
</feature>
<accession>A0A0S4TM71</accession>
<protein>
    <submittedName>
        <fullName evidence="2">Uncharacterized protein</fullName>
    </submittedName>
</protein>
<name>A0A0S4TM71_RALSL</name>